<reference evidence="2 3" key="2">
    <citation type="submission" date="2017-04" db="EMBL/GenBank/DDBJ databases">
        <title>CpG methylation of centromeres and impact of large insertions on vertebrate speciation.</title>
        <authorList>
            <person name="Ichikawa K."/>
            <person name="Yoshimura J."/>
            <person name="Morishita S."/>
        </authorList>
    </citation>
    <scope>NUCLEOTIDE SEQUENCE</scope>
    <source>
        <strain evidence="2 3">HNI</strain>
    </source>
</reference>
<feature type="region of interest" description="Disordered" evidence="1">
    <location>
        <begin position="69"/>
        <end position="121"/>
    </location>
</feature>
<reference key="1">
    <citation type="journal article" date="2007" name="Nature">
        <title>The medaka draft genome and insights into vertebrate genome evolution.</title>
        <authorList>
            <person name="Kasahara M."/>
            <person name="Naruse K."/>
            <person name="Sasaki S."/>
            <person name="Nakatani Y."/>
            <person name="Qu W."/>
            <person name="Ahsan B."/>
            <person name="Yamada T."/>
            <person name="Nagayasu Y."/>
            <person name="Doi K."/>
            <person name="Kasai Y."/>
            <person name="Jindo T."/>
            <person name="Kobayashi D."/>
            <person name="Shimada A."/>
            <person name="Toyoda A."/>
            <person name="Kuroki Y."/>
            <person name="Fujiyama A."/>
            <person name="Sasaki T."/>
            <person name="Shimizu A."/>
            <person name="Asakawa S."/>
            <person name="Shimizu N."/>
            <person name="Hashimoto S."/>
            <person name="Yang J."/>
            <person name="Lee Y."/>
            <person name="Matsushima K."/>
            <person name="Sugano S."/>
            <person name="Sakaizumi M."/>
            <person name="Narita T."/>
            <person name="Ohishi K."/>
            <person name="Haga S."/>
            <person name="Ohta F."/>
            <person name="Nomoto H."/>
            <person name="Nogata K."/>
            <person name="Morishita T."/>
            <person name="Endo T."/>
            <person name="Shin-I T."/>
            <person name="Takeda H."/>
            <person name="Morishita S."/>
            <person name="Kohara Y."/>
        </authorList>
    </citation>
    <scope>NUCLEOTIDE SEQUENCE [LARGE SCALE GENOMIC DNA]</scope>
    <source>
        <strain>Hd-rR</strain>
    </source>
</reference>
<name>A0A3P9LT58_ORYLA</name>
<evidence type="ECO:0000313" key="2">
    <source>
        <dbReference type="Ensembl" id="ENSORLP00020023896.1"/>
    </source>
</evidence>
<organism evidence="2 3">
    <name type="scientific">Oryzias latipes</name>
    <name type="common">Japanese rice fish</name>
    <name type="synonym">Japanese killifish</name>
    <dbReference type="NCBI Taxonomy" id="8090"/>
    <lineage>
        <taxon>Eukaryota</taxon>
        <taxon>Metazoa</taxon>
        <taxon>Chordata</taxon>
        <taxon>Craniata</taxon>
        <taxon>Vertebrata</taxon>
        <taxon>Euteleostomi</taxon>
        <taxon>Actinopterygii</taxon>
        <taxon>Neopterygii</taxon>
        <taxon>Teleostei</taxon>
        <taxon>Neoteleostei</taxon>
        <taxon>Acanthomorphata</taxon>
        <taxon>Ovalentaria</taxon>
        <taxon>Atherinomorphae</taxon>
        <taxon>Beloniformes</taxon>
        <taxon>Adrianichthyidae</taxon>
        <taxon>Oryziinae</taxon>
        <taxon>Oryzias</taxon>
    </lineage>
</organism>
<evidence type="ECO:0000256" key="1">
    <source>
        <dbReference type="SAM" id="MobiDB-lite"/>
    </source>
</evidence>
<proteinExistence type="predicted"/>
<reference evidence="2" key="3">
    <citation type="submission" date="2025-08" db="UniProtKB">
        <authorList>
            <consortium name="Ensembl"/>
        </authorList>
    </citation>
    <scope>IDENTIFICATION</scope>
    <source>
        <strain evidence="2">HNI</strain>
    </source>
</reference>
<reference evidence="2" key="4">
    <citation type="submission" date="2025-09" db="UniProtKB">
        <authorList>
            <consortium name="Ensembl"/>
        </authorList>
    </citation>
    <scope>IDENTIFICATION</scope>
    <source>
        <strain evidence="2">HNI</strain>
    </source>
</reference>
<evidence type="ECO:0000313" key="3">
    <source>
        <dbReference type="Proteomes" id="UP000265180"/>
    </source>
</evidence>
<sequence length="121" mass="13070">PNKTGMPSLWGRWVRGGGGGVLRLDGTSLDSSIHPSLLVPAPSCLWDWTQSQLAWRERSRRGGIPLIHLGSNKRGVNPQGKLESLDKSQSDAAAPLYDPPRTRTTQKSAPSTGVRPSNVCM</sequence>
<accession>A0A3P9LT58</accession>
<dbReference type="Ensembl" id="ENSORLT00020008356.1">
    <property type="protein sequence ID" value="ENSORLP00020023896.1"/>
    <property type="gene ID" value="ENSORLG00020004986.1"/>
</dbReference>
<feature type="compositionally biased region" description="Polar residues" evidence="1">
    <location>
        <begin position="102"/>
        <end position="121"/>
    </location>
</feature>
<protein>
    <submittedName>
        <fullName evidence="2">Uncharacterized protein</fullName>
    </submittedName>
</protein>
<dbReference type="Proteomes" id="UP000265180">
    <property type="component" value="Chromosome 17"/>
</dbReference>
<dbReference type="AlphaFoldDB" id="A0A3P9LT58"/>